<keyword evidence="4" id="KW-1185">Reference proteome</keyword>
<feature type="domain" description="Core-binding (CB)" evidence="2">
    <location>
        <begin position="116"/>
        <end position="196"/>
    </location>
</feature>
<organism evidence="3 4">
    <name type="scientific">Rhizopus oryzae</name>
    <name type="common">Mucormycosis agent</name>
    <name type="synonym">Rhizopus arrhizus var. delemar</name>
    <dbReference type="NCBI Taxonomy" id="64495"/>
    <lineage>
        <taxon>Eukaryota</taxon>
        <taxon>Fungi</taxon>
        <taxon>Fungi incertae sedis</taxon>
        <taxon>Mucoromycota</taxon>
        <taxon>Mucoromycotina</taxon>
        <taxon>Mucoromycetes</taxon>
        <taxon>Mucorales</taxon>
        <taxon>Mucorineae</taxon>
        <taxon>Rhizopodaceae</taxon>
        <taxon>Rhizopus</taxon>
    </lineage>
</organism>
<dbReference type="AlphaFoldDB" id="A0A9P7BND3"/>
<reference evidence="3" key="1">
    <citation type="journal article" date="2020" name="Microb. Genom.">
        <title>Genetic diversity of clinical and environmental Mucorales isolates obtained from an investigation of mucormycosis cases among solid organ transplant recipients.</title>
        <authorList>
            <person name="Nguyen M.H."/>
            <person name="Kaul D."/>
            <person name="Muto C."/>
            <person name="Cheng S.J."/>
            <person name="Richter R.A."/>
            <person name="Bruno V.M."/>
            <person name="Liu G."/>
            <person name="Beyhan S."/>
            <person name="Sundermann A.J."/>
            <person name="Mounaud S."/>
            <person name="Pasculle A.W."/>
            <person name="Nierman W.C."/>
            <person name="Driscoll E."/>
            <person name="Cumbie R."/>
            <person name="Clancy C.J."/>
            <person name="Dupont C.L."/>
        </authorList>
    </citation>
    <scope>NUCLEOTIDE SEQUENCE</scope>
    <source>
        <strain evidence="3">GL11</strain>
    </source>
</reference>
<evidence type="ECO:0000256" key="1">
    <source>
        <dbReference type="ARBA" id="ARBA00023125"/>
    </source>
</evidence>
<gene>
    <name evidence="3" type="ORF">G6F64_010173</name>
</gene>
<sequence length="371" mass="43101">MGTINNRCIRVETKSPITSVLEPQTRSRSHSIGCLQSAVDNERDVLIPTLEIHSPDKHPVEKTEDQRCSTNNTMVDNATLVPNDLTNETHCSANNVQDRQMENGRMALIRSKRQMQGMTEDEIEFLEYSIRKNTRKVYNNGWKKWENWCKQQLPTVNPQAYDPDNVLNFLMNHRNYSSQHLNGLRSSIASVFRVLHPNETSLAQQEKIVQFFQAKRHQEVKTPTEADLSTWDTDIVVHYAKTNWRNNHQLTLFDLQKKTLIILCLATMARPRSDIGRLMYKNVQFTLQDNMPVSVLLFFPEAKETNMKTARFGLIDKVEVCLTRTLFHFIQRTQSYRQNLPEDHTLFLTYLDNKNKTSSSVRPSTVSSWVK</sequence>
<keyword evidence="1" id="KW-0238">DNA-binding</keyword>
<evidence type="ECO:0000313" key="3">
    <source>
        <dbReference type="EMBL" id="KAG1303320.1"/>
    </source>
</evidence>
<dbReference type="PANTHER" id="PTHR35617">
    <property type="entry name" value="PHAGE_INTEGRASE DOMAIN-CONTAINING PROTEIN"/>
    <property type="match status" value="1"/>
</dbReference>
<comment type="caution">
    <text evidence="3">The sequence shown here is derived from an EMBL/GenBank/DDBJ whole genome shotgun (WGS) entry which is preliminary data.</text>
</comment>
<dbReference type="EMBL" id="JAANQT010002030">
    <property type="protein sequence ID" value="KAG1303320.1"/>
    <property type="molecule type" value="Genomic_DNA"/>
</dbReference>
<dbReference type="GO" id="GO:0003677">
    <property type="term" value="F:DNA binding"/>
    <property type="evidence" value="ECO:0007669"/>
    <property type="project" value="UniProtKB-KW"/>
</dbReference>
<dbReference type="InterPro" id="IPR010998">
    <property type="entry name" value="Integrase_recombinase_N"/>
</dbReference>
<dbReference type="InterPro" id="IPR044068">
    <property type="entry name" value="CB"/>
</dbReference>
<evidence type="ECO:0000313" key="4">
    <source>
        <dbReference type="Proteomes" id="UP000716291"/>
    </source>
</evidence>
<evidence type="ECO:0000259" key="2">
    <source>
        <dbReference type="PROSITE" id="PS51900"/>
    </source>
</evidence>
<dbReference type="Gene3D" id="1.10.150.130">
    <property type="match status" value="1"/>
</dbReference>
<accession>A0A9P7BND3</accession>
<dbReference type="PROSITE" id="PS51900">
    <property type="entry name" value="CB"/>
    <property type="match status" value="1"/>
</dbReference>
<dbReference type="SUPFAM" id="SSF47823">
    <property type="entry name" value="lambda integrase-like, N-terminal domain"/>
    <property type="match status" value="1"/>
</dbReference>
<dbReference type="Proteomes" id="UP000716291">
    <property type="component" value="Unassembled WGS sequence"/>
</dbReference>
<name>A0A9P7BND3_RHIOR</name>
<dbReference type="PANTHER" id="PTHR35617:SF3">
    <property type="entry name" value="CORE-BINDING (CB) DOMAIN-CONTAINING PROTEIN"/>
    <property type="match status" value="1"/>
</dbReference>
<protein>
    <recommendedName>
        <fullName evidence="2">Core-binding (CB) domain-containing protein</fullName>
    </recommendedName>
</protein>
<proteinExistence type="predicted"/>
<dbReference type="OrthoDB" id="2221171at2759"/>